<dbReference type="SUPFAM" id="SSF53098">
    <property type="entry name" value="Ribonuclease H-like"/>
    <property type="match status" value="1"/>
</dbReference>
<evidence type="ECO:0000313" key="7">
    <source>
        <dbReference type="Proteomes" id="UP001314229"/>
    </source>
</evidence>
<evidence type="ECO:0000256" key="3">
    <source>
        <dbReference type="ARBA" id="ARBA00022771"/>
    </source>
</evidence>
<protein>
    <submittedName>
        <fullName evidence="6">Uncharacterized protein</fullName>
    </submittedName>
</protein>
<dbReference type="Proteomes" id="UP001314229">
    <property type="component" value="Unassembled WGS sequence"/>
</dbReference>
<comment type="caution">
    <text evidence="6">The sequence shown here is derived from an EMBL/GenBank/DDBJ whole genome shotgun (WGS) entry which is preliminary data.</text>
</comment>
<keyword evidence="2" id="KW-0479">Metal-binding</keyword>
<keyword evidence="4" id="KW-0862">Zinc</keyword>
<proteinExistence type="predicted"/>
<dbReference type="EMBL" id="CAWUFR010000670">
    <property type="protein sequence ID" value="CAK6980294.1"/>
    <property type="molecule type" value="Genomic_DNA"/>
</dbReference>
<gene>
    <name evidence="6" type="ORF">FSCOSCO3_A011546</name>
</gene>
<evidence type="ECO:0000313" key="6">
    <source>
        <dbReference type="EMBL" id="CAK6980294.1"/>
    </source>
</evidence>
<evidence type="ECO:0000256" key="1">
    <source>
        <dbReference type="ARBA" id="ARBA00004123"/>
    </source>
</evidence>
<dbReference type="PANTHER" id="PTHR46481">
    <property type="entry name" value="ZINC FINGER BED DOMAIN-CONTAINING PROTEIN 4"/>
    <property type="match status" value="1"/>
</dbReference>
<evidence type="ECO:0000256" key="5">
    <source>
        <dbReference type="ARBA" id="ARBA00023242"/>
    </source>
</evidence>
<sequence>MPELRPKQECATRWNSTFDMLKRILESKDVIISTLAVINAPVDILNQKEWETVKEVCTILEPFEEVTVWINAE</sequence>
<evidence type="ECO:0000256" key="2">
    <source>
        <dbReference type="ARBA" id="ARBA00022723"/>
    </source>
</evidence>
<dbReference type="InterPro" id="IPR052035">
    <property type="entry name" value="ZnF_BED_domain_contain"/>
</dbReference>
<keyword evidence="3" id="KW-0863">Zinc-finger</keyword>
<dbReference type="GO" id="GO:0008270">
    <property type="term" value="F:zinc ion binding"/>
    <property type="evidence" value="ECO:0007669"/>
    <property type="project" value="UniProtKB-KW"/>
</dbReference>
<keyword evidence="5" id="KW-0539">Nucleus</keyword>
<keyword evidence="7" id="KW-1185">Reference proteome</keyword>
<accession>A0AAV1QA48</accession>
<dbReference type="GO" id="GO:0005634">
    <property type="term" value="C:nucleus"/>
    <property type="evidence" value="ECO:0007669"/>
    <property type="project" value="UniProtKB-SubCell"/>
</dbReference>
<dbReference type="InterPro" id="IPR012337">
    <property type="entry name" value="RNaseH-like_sf"/>
</dbReference>
<feature type="non-terminal residue" evidence="6">
    <location>
        <position position="73"/>
    </location>
</feature>
<organism evidence="6 7">
    <name type="scientific">Scomber scombrus</name>
    <name type="common">Atlantic mackerel</name>
    <name type="synonym">Scomber vernalis</name>
    <dbReference type="NCBI Taxonomy" id="13677"/>
    <lineage>
        <taxon>Eukaryota</taxon>
        <taxon>Metazoa</taxon>
        <taxon>Chordata</taxon>
        <taxon>Craniata</taxon>
        <taxon>Vertebrata</taxon>
        <taxon>Euteleostomi</taxon>
        <taxon>Actinopterygii</taxon>
        <taxon>Neopterygii</taxon>
        <taxon>Teleostei</taxon>
        <taxon>Neoteleostei</taxon>
        <taxon>Acanthomorphata</taxon>
        <taxon>Pelagiaria</taxon>
        <taxon>Scombriformes</taxon>
        <taxon>Scombridae</taxon>
        <taxon>Scomber</taxon>
    </lineage>
</organism>
<dbReference type="AlphaFoldDB" id="A0AAV1QA48"/>
<dbReference type="PANTHER" id="PTHR46481:SF10">
    <property type="entry name" value="ZINC FINGER BED DOMAIN-CONTAINING PROTEIN 39"/>
    <property type="match status" value="1"/>
</dbReference>
<reference evidence="6 7" key="1">
    <citation type="submission" date="2024-01" db="EMBL/GenBank/DDBJ databases">
        <authorList>
            <person name="Alioto T."/>
            <person name="Alioto T."/>
            <person name="Gomez Garrido J."/>
        </authorList>
    </citation>
    <scope>NUCLEOTIDE SEQUENCE [LARGE SCALE GENOMIC DNA]</scope>
</reference>
<comment type="subcellular location">
    <subcellularLocation>
        <location evidence="1">Nucleus</location>
    </subcellularLocation>
</comment>
<evidence type="ECO:0000256" key="4">
    <source>
        <dbReference type="ARBA" id="ARBA00022833"/>
    </source>
</evidence>
<name>A0AAV1QA48_SCOSC</name>